<accession>A0A4R5DDK7</accession>
<gene>
    <name evidence="4" type="ORF">E1269_09070</name>
</gene>
<protein>
    <submittedName>
        <fullName evidence="4">TetR/AcrR family transcriptional regulator</fullName>
    </submittedName>
</protein>
<dbReference type="Gene3D" id="1.10.357.10">
    <property type="entry name" value="Tetracycline Repressor, domain 2"/>
    <property type="match status" value="1"/>
</dbReference>
<evidence type="ECO:0000313" key="4">
    <source>
        <dbReference type="EMBL" id="TDE11896.1"/>
    </source>
</evidence>
<evidence type="ECO:0000256" key="1">
    <source>
        <dbReference type="ARBA" id="ARBA00023125"/>
    </source>
</evidence>
<dbReference type="InterPro" id="IPR050109">
    <property type="entry name" value="HTH-type_TetR-like_transc_reg"/>
</dbReference>
<keyword evidence="1 2" id="KW-0238">DNA-binding</keyword>
<evidence type="ECO:0000256" key="2">
    <source>
        <dbReference type="PROSITE-ProRule" id="PRU00335"/>
    </source>
</evidence>
<dbReference type="InParanoid" id="A0A4R5DDK7"/>
<dbReference type="OrthoDB" id="4899232at2"/>
<evidence type="ECO:0000259" key="3">
    <source>
        <dbReference type="PROSITE" id="PS50977"/>
    </source>
</evidence>
<dbReference type="GO" id="GO:0003700">
    <property type="term" value="F:DNA-binding transcription factor activity"/>
    <property type="evidence" value="ECO:0007669"/>
    <property type="project" value="TreeGrafter"/>
</dbReference>
<feature type="DNA-binding region" description="H-T-H motif" evidence="2">
    <location>
        <begin position="107"/>
        <end position="126"/>
    </location>
</feature>
<dbReference type="AlphaFoldDB" id="A0A4R5DDK7"/>
<dbReference type="SUPFAM" id="SSF46689">
    <property type="entry name" value="Homeodomain-like"/>
    <property type="match status" value="1"/>
</dbReference>
<dbReference type="PROSITE" id="PS50977">
    <property type="entry name" value="HTH_TETR_2"/>
    <property type="match status" value="1"/>
</dbReference>
<dbReference type="GO" id="GO:0000976">
    <property type="term" value="F:transcription cis-regulatory region binding"/>
    <property type="evidence" value="ECO:0007669"/>
    <property type="project" value="TreeGrafter"/>
</dbReference>
<dbReference type="InterPro" id="IPR009057">
    <property type="entry name" value="Homeodomain-like_sf"/>
</dbReference>
<sequence length="284" mass="31371">MLPLQAFSRATSQSEYKPLTSGSCLLTPNPTIVRFGVKQIFCQSGGGTYYRGVTDDPRTADSDSRQRLLRILFHLSKAPVRRGGDTRERILSTAIVLFAGRGYAGTSMRHVATRVGIKAASLYAHFPQGKEQLLREGLDEIFDAFLRFVTEPLAADLGTVEQLRVVLGRHVHWQLSFADQAAAWDTALEQFSLDDELPSDYAMELRARQDLYHSYVMALVTEVSDAPSARERALAILALCDRAKLWHTSGSGSQQTPDQVAEFIWSMARDLVQPSAAAEPAVTP</sequence>
<keyword evidence="5" id="KW-1185">Reference proteome</keyword>
<dbReference type="InterPro" id="IPR001647">
    <property type="entry name" value="HTH_TetR"/>
</dbReference>
<feature type="domain" description="HTH tetR-type" evidence="3">
    <location>
        <begin position="84"/>
        <end position="144"/>
    </location>
</feature>
<name>A0A4R5DDK7_9ACTN</name>
<dbReference type="PANTHER" id="PTHR30055:SF200">
    <property type="entry name" value="HTH-TYPE TRANSCRIPTIONAL REPRESSOR BDCR"/>
    <property type="match status" value="1"/>
</dbReference>
<organism evidence="4 5">
    <name type="scientific">Jiangella asiatica</name>
    <dbReference type="NCBI Taxonomy" id="2530372"/>
    <lineage>
        <taxon>Bacteria</taxon>
        <taxon>Bacillati</taxon>
        <taxon>Actinomycetota</taxon>
        <taxon>Actinomycetes</taxon>
        <taxon>Jiangellales</taxon>
        <taxon>Jiangellaceae</taxon>
        <taxon>Jiangella</taxon>
    </lineage>
</organism>
<dbReference type="Pfam" id="PF00440">
    <property type="entry name" value="TetR_N"/>
    <property type="match status" value="1"/>
</dbReference>
<dbReference type="EMBL" id="SMKZ01000009">
    <property type="protein sequence ID" value="TDE11896.1"/>
    <property type="molecule type" value="Genomic_DNA"/>
</dbReference>
<comment type="caution">
    <text evidence="4">The sequence shown here is derived from an EMBL/GenBank/DDBJ whole genome shotgun (WGS) entry which is preliminary data.</text>
</comment>
<proteinExistence type="predicted"/>
<dbReference type="Proteomes" id="UP000294739">
    <property type="component" value="Unassembled WGS sequence"/>
</dbReference>
<dbReference type="PANTHER" id="PTHR30055">
    <property type="entry name" value="HTH-TYPE TRANSCRIPTIONAL REGULATOR RUTR"/>
    <property type="match status" value="1"/>
</dbReference>
<dbReference type="PRINTS" id="PR00455">
    <property type="entry name" value="HTHTETR"/>
</dbReference>
<reference evidence="4 5" key="1">
    <citation type="submission" date="2019-03" db="EMBL/GenBank/DDBJ databases">
        <title>Draft genome sequences of novel Actinobacteria.</title>
        <authorList>
            <person name="Sahin N."/>
            <person name="Ay H."/>
            <person name="Saygin H."/>
        </authorList>
    </citation>
    <scope>NUCLEOTIDE SEQUENCE [LARGE SCALE GENOMIC DNA]</scope>
    <source>
        <strain evidence="4 5">5K138</strain>
    </source>
</reference>
<evidence type="ECO:0000313" key="5">
    <source>
        <dbReference type="Proteomes" id="UP000294739"/>
    </source>
</evidence>